<accession>A0A139KZ16</accession>
<proteinExistence type="predicted"/>
<gene>
    <name evidence="1" type="ORF">ERS852511_00042</name>
</gene>
<evidence type="ECO:0000313" key="1">
    <source>
        <dbReference type="EMBL" id="CUO78101.1"/>
    </source>
</evidence>
<dbReference type="EMBL" id="CZAP01000001">
    <property type="protein sequence ID" value="CUO78101.1"/>
    <property type="molecule type" value="Genomic_DNA"/>
</dbReference>
<dbReference type="PATRIC" id="fig|818.29.peg.689"/>
<evidence type="ECO:0000313" key="2">
    <source>
        <dbReference type="Proteomes" id="UP000095576"/>
    </source>
</evidence>
<sequence>MEWQEINELSEKQGLTGISFHGRQRLYKEYSEQTVYLLIGLKMQWLGMEAYIQEENLLVDERCEETTRMLAEDSFRSCILKEQANACYYPQPKLRTSGNIDIWGRPIASKGLFEDRKLVTKYLINREDDYIRMQYHHIDYHIFPDVEVYFCPIVLFNYRKNERLQNKFGSGMDGNKNRNKFDQ</sequence>
<organism evidence="1 2">
    <name type="scientific">Bacteroides thetaiotaomicron</name>
    <dbReference type="NCBI Taxonomy" id="818"/>
    <lineage>
        <taxon>Bacteria</taxon>
        <taxon>Pseudomonadati</taxon>
        <taxon>Bacteroidota</taxon>
        <taxon>Bacteroidia</taxon>
        <taxon>Bacteroidales</taxon>
        <taxon>Bacteroidaceae</taxon>
        <taxon>Bacteroides</taxon>
    </lineage>
</organism>
<dbReference type="AlphaFoldDB" id="A0A139KZ16"/>
<dbReference type="Proteomes" id="UP000095576">
    <property type="component" value="Unassembled WGS sequence"/>
</dbReference>
<reference evidence="1 2" key="1">
    <citation type="submission" date="2015-09" db="EMBL/GenBank/DDBJ databases">
        <authorList>
            <consortium name="Pathogen Informatics"/>
        </authorList>
    </citation>
    <scope>NUCLEOTIDE SEQUENCE [LARGE SCALE GENOMIC DNA]</scope>
    <source>
        <strain evidence="1 2">2789STDY5834899</strain>
    </source>
</reference>
<name>A0A139KZ16_BACT4</name>
<protein>
    <submittedName>
        <fullName evidence="1">Uncharacterized protein</fullName>
    </submittedName>
</protein>